<dbReference type="EMBL" id="JBHSSE010000044">
    <property type="protein sequence ID" value="MFC6203054.1"/>
    <property type="molecule type" value="Genomic_DNA"/>
</dbReference>
<dbReference type="Proteomes" id="UP001596171">
    <property type="component" value="Unassembled WGS sequence"/>
</dbReference>
<comment type="similarity">
    <text evidence="1">Belongs to the IS150/IS1296 orfA family.</text>
</comment>
<comment type="caution">
    <text evidence="3">The sequence shown here is derived from an EMBL/GenBank/DDBJ whole genome shotgun (WGS) entry which is preliminary data.</text>
</comment>
<organism evidence="3 4">
    <name type="scientific">Lactiplantibacillus nangangensis</name>
    <dbReference type="NCBI Taxonomy" id="2559917"/>
    <lineage>
        <taxon>Bacteria</taxon>
        <taxon>Bacillati</taxon>
        <taxon>Bacillota</taxon>
        <taxon>Bacilli</taxon>
        <taxon>Lactobacillales</taxon>
        <taxon>Lactobacillaceae</taxon>
        <taxon>Lactiplantibacillus</taxon>
    </lineage>
</organism>
<evidence type="ECO:0000313" key="3">
    <source>
        <dbReference type="EMBL" id="MFC6203054.1"/>
    </source>
</evidence>
<dbReference type="SUPFAM" id="SSF48295">
    <property type="entry name" value="TrpR-like"/>
    <property type="match status" value="2"/>
</dbReference>
<dbReference type="Gene3D" id="1.10.10.10">
    <property type="entry name" value="Winged helix-like DNA-binding domain superfamily/Winged helix DNA-binding domain"/>
    <property type="match status" value="3"/>
</dbReference>
<gene>
    <name evidence="3" type="ORF">ACFP1L_14395</name>
</gene>
<proteinExistence type="inferred from homology"/>
<dbReference type="InterPro" id="IPR010921">
    <property type="entry name" value="Trp_repressor/repl_initiator"/>
</dbReference>
<dbReference type="InterPro" id="IPR052057">
    <property type="entry name" value="IS150/IS1296_orfA-like"/>
</dbReference>
<feature type="non-terminal residue" evidence="3">
    <location>
        <position position="1"/>
    </location>
</feature>
<dbReference type="PANTHER" id="PTHR33795">
    <property type="entry name" value="INSERTION ELEMENT IS150 PROTEIN INSJ"/>
    <property type="match status" value="1"/>
</dbReference>
<dbReference type="PANTHER" id="PTHR33795:SF1">
    <property type="entry name" value="INSERTION ELEMENT IS150 PROTEIN INSJ"/>
    <property type="match status" value="1"/>
</dbReference>
<feature type="domain" description="Insertion element IS150 protein InsJ-like helix-turn-helix" evidence="2">
    <location>
        <begin position="117"/>
        <end position="167"/>
    </location>
</feature>
<dbReference type="InterPro" id="IPR036388">
    <property type="entry name" value="WH-like_DNA-bd_sf"/>
</dbReference>
<evidence type="ECO:0000256" key="1">
    <source>
        <dbReference type="ARBA" id="ARBA00038232"/>
    </source>
</evidence>
<sequence length="211" mass="24939">GLARTELTKKAYLKSYGISDKTIQRWQTFYEQSGIEGLEERHNWTRYSIETKRQAVAAYLNNEGSLSEISHRFGLRSKTQLQDWIKKFQYNGTNQTLTATPSRKQVRIMSRKTTFEERIKIVEYVTAGKHTYSQASEHFEVSYQQVRSWILKSEKDGYIALKDGRGRTKPVDEMTELDRLKLENRQLKTKLKEQEVLDLFGKKYRELQKKE</sequence>
<accession>A0ABW1SNS9</accession>
<reference evidence="4" key="1">
    <citation type="journal article" date="2019" name="Int. J. Syst. Evol. Microbiol.">
        <title>The Global Catalogue of Microorganisms (GCM) 10K type strain sequencing project: providing services to taxonomists for standard genome sequencing and annotation.</title>
        <authorList>
            <consortium name="The Broad Institute Genomics Platform"/>
            <consortium name="The Broad Institute Genome Sequencing Center for Infectious Disease"/>
            <person name="Wu L."/>
            <person name="Ma J."/>
        </authorList>
    </citation>
    <scope>NUCLEOTIDE SEQUENCE [LARGE SCALE GENOMIC DNA]</scope>
    <source>
        <strain evidence="4">CCM 8930</strain>
    </source>
</reference>
<dbReference type="Pfam" id="PF13518">
    <property type="entry name" value="HTH_28"/>
    <property type="match status" value="2"/>
</dbReference>
<evidence type="ECO:0000259" key="2">
    <source>
        <dbReference type="Pfam" id="PF13518"/>
    </source>
</evidence>
<keyword evidence="4" id="KW-1185">Reference proteome</keyword>
<dbReference type="RefSeq" id="WP_379856265.1">
    <property type="nucleotide sequence ID" value="NZ_JBHSSE010000044.1"/>
</dbReference>
<evidence type="ECO:0000313" key="4">
    <source>
        <dbReference type="Proteomes" id="UP001596171"/>
    </source>
</evidence>
<dbReference type="InterPro" id="IPR055247">
    <property type="entry name" value="InsJ-like_HTH"/>
</dbReference>
<name>A0ABW1SNS9_9LACO</name>
<protein>
    <submittedName>
        <fullName evidence="3">Transposase</fullName>
    </submittedName>
</protein>
<feature type="domain" description="Insertion element IS150 protein InsJ-like helix-turn-helix" evidence="2">
    <location>
        <begin position="52"/>
        <end position="92"/>
    </location>
</feature>